<dbReference type="SUPFAM" id="SSF51430">
    <property type="entry name" value="NAD(P)-linked oxidoreductase"/>
    <property type="match status" value="1"/>
</dbReference>
<accession>A0A6J7U8H2</accession>
<dbReference type="InterPro" id="IPR020471">
    <property type="entry name" value="AKR"/>
</dbReference>
<dbReference type="PROSITE" id="PS00062">
    <property type="entry name" value="ALDOKETO_REDUCTASE_2"/>
    <property type="match status" value="1"/>
</dbReference>
<evidence type="ECO:0000259" key="1">
    <source>
        <dbReference type="Pfam" id="PF00248"/>
    </source>
</evidence>
<dbReference type="Gene3D" id="3.20.20.100">
    <property type="entry name" value="NADP-dependent oxidoreductase domain"/>
    <property type="match status" value="1"/>
</dbReference>
<dbReference type="GO" id="GO:0016491">
    <property type="term" value="F:oxidoreductase activity"/>
    <property type="evidence" value="ECO:0007669"/>
    <property type="project" value="InterPro"/>
</dbReference>
<feature type="domain" description="NADP-dependent oxidoreductase" evidence="1">
    <location>
        <begin position="15"/>
        <end position="309"/>
    </location>
</feature>
<gene>
    <name evidence="2" type="ORF">UFOPK4366_00319</name>
</gene>
<dbReference type="PANTHER" id="PTHR43364">
    <property type="entry name" value="NADH-SPECIFIC METHYLGLYOXAL REDUCTASE-RELATED"/>
    <property type="match status" value="1"/>
</dbReference>
<organism evidence="2">
    <name type="scientific">freshwater metagenome</name>
    <dbReference type="NCBI Taxonomy" id="449393"/>
    <lineage>
        <taxon>unclassified sequences</taxon>
        <taxon>metagenomes</taxon>
        <taxon>ecological metagenomes</taxon>
    </lineage>
</organism>
<sequence length="315" mass="33543">MEQRQLGSSGLRVSAIGLGTMTWGRDTDEHEAAEQLRIFSESGGTFIDTAASYCDGDSERVIGGLIGTMIPREEVVIATKAGIVGREIDNSRGALLRDLDESLKRLRTTYVDLWQIHAWDPTIRLEETLSAMDIAVNSGRVRYVGISNFSGWQSARAITLQSAATGAGRAEICATHNEYSLLNRKIEKEVLPCSENLGVGVLAWSPLGRGVLTGKYQNGIPADSRGASPHLGPFVANYLDARSKQIVTAVTAAADGLGAAPLEIALSWVRDAPGISSAIIGARTSAQLRGALRSNDLVLPDLVRSALNDISEAGD</sequence>
<dbReference type="InterPro" id="IPR036812">
    <property type="entry name" value="NAD(P)_OxRdtase_dom_sf"/>
</dbReference>
<reference evidence="2" key="1">
    <citation type="submission" date="2020-05" db="EMBL/GenBank/DDBJ databases">
        <authorList>
            <person name="Chiriac C."/>
            <person name="Salcher M."/>
            <person name="Ghai R."/>
            <person name="Kavagutti S V."/>
        </authorList>
    </citation>
    <scope>NUCLEOTIDE SEQUENCE</scope>
</reference>
<dbReference type="InterPro" id="IPR018170">
    <property type="entry name" value="Aldo/ket_reductase_CS"/>
</dbReference>
<dbReference type="Pfam" id="PF00248">
    <property type="entry name" value="Aldo_ket_red"/>
    <property type="match status" value="1"/>
</dbReference>
<dbReference type="EMBL" id="CAFBQS010000036">
    <property type="protein sequence ID" value="CAB5060937.1"/>
    <property type="molecule type" value="Genomic_DNA"/>
</dbReference>
<evidence type="ECO:0000313" key="2">
    <source>
        <dbReference type="EMBL" id="CAB5060937.1"/>
    </source>
</evidence>
<proteinExistence type="predicted"/>
<name>A0A6J7U8H2_9ZZZZ</name>
<dbReference type="AlphaFoldDB" id="A0A6J7U8H2"/>
<dbReference type="PANTHER" id="PTHR43364:SF18">
    <property type="entry name" value="OXIDOREDUCTASE"/>
    <property type="match status" value="1"/>
</dbReference>
<protein>
    <submittedName>
        <fullName evidence="2">Unannotated protein</fullName>
    </submittedName>
</protein>
<dbReference type="GO" id="GO:0005829">
    <property type="term" value="C:cytosol"/>
    <property type="evidence" value="ECO:0007669"/>
    <property type="project" value="TreeGrafter"/>
</dbReference>
<dbReference type="PRINTS" id="PR00069">
    <property type="entry name" value="ALDKETRDTASE"/>
</dbReference>
<dbReference type="InterPro" id="IPR050523">
    <property type="entry name" value="AKR_Detox_Biosynth"/>
</dbReference>
<dbReference type="InterPro" id="IPR023210">
    <property type="entry name" value="NADP_OxRdtase_dom"/>
</dbReference>